<reference evidence="1 2" key="1">
    <citation type="journal article" date="2022" name="New Phytol.">
        <title>Ecological generalism drives hyperdiversity of secondary metabolite gene clusters in xylarialean endophytes.</title>
        <authorList>
            <person name="Franco M.E.E."/>
            <person name="Wisecaver J.H."/>
            <person name="Arnold A.E."/>
            <person name="Ju Y.M."/>
            <person name="Slot J.C."/>
            <person name="Ahrendt S."/>
            <person name="Moore L.P."/>
            <person name="Eastman K.E."/>
            <person name="Scott K."/>
            <person name="Konkel Z."/>
            <person name="Mondo S.J."/>
            <person name="Kuo A."/>
            <person name="Hayes R.D."/>
            <person name="Haridas S."/>
            <person name="Andreopoulos B."/>
            <person name="Riley R."/>
            <person name="LaButti K."/>
            <person name="Pangilinan J."/>
            <person name="Lipzen A."/>
            <person name="Amirebrahimi M."/>
            <person name="Yan J."/>
            <person name="Adam C."/>
            <person name="Keymanesh K."/>
            <person name="Ng V."/>
            <person name="Louie K."/>
            <person name="Northen T."/>
            <person name="Drula E."/>
            <person name="Henrissat B."/>
            <person name="Hsieh H.M."/>
            <person name="Youens-Clark K."/>
            <person name="Lutzoni F."/>
            <person name="Miadlikowska J."/>
            <person name="Eastwood D.C."/>
            <person name="Hamelin R.C."/>
            <person name="Grigoriev I.V."/>
            <person name="U'Ren J.M."/>
        </authorList>
    </citation>
    <scope>NUCLEOTIDE SEQUENCE [LARGE SCALE GENOMIC DNA]</scope>
    <source>
        <strain evidence="1 2">ER1909</strain>
    </source>
</reference>
<dbReference type="Proteomes" id="UP001497680">
    <property type="component" value="Unassembled WGS sequence"/>
</dbReference>
<organism evidence="1 2">
    <name type="scientific">Hypoxylon rubiginosum</name>
    <dbReference type="NCBI Taxonomy" id="110542"/>
    <lineage>
        <taxon>Eukaryota</taxon>
        <taxon>Fungi</taxon>
        <taxon>Dikarya</taxon>
        <taxon>Ascomycota</taxon>
        <taxon>Pezizomycotina</taxon>
        <taxon>Sordariomycetes</taxon>
        <taxon>Xylariomycetidae</taxon>
        <taxon>Xylariales</taxon>
        <taxon>Hypoxylaceae</taxon>
        <taxon>Hypoxylon</taxon>
    </lineage>
</organism>
<evidence type="ECO:0000313" key="2">
    <source>
        <dbReference type="Proteomes" id="UP001497680"/>
    </source>
</evidence>
<name>A0ACC0D6A7_9PEZI</name>
<accession>A0ACC0D6A7</accession>
<keyword evidence="2" id="KW-1185">Reference proteome</keyword>
<gene>
    <name evidence="1" type="ORF">F4821DRAFT_92506</name>
</gene>
<protein>
    <submittedName>
        <fullName evidence="1">Uncharacterized protein</fullName>
    </submittedName>
</protein>
<dbReference type="EMBL" id="MU394302">
    <property type="protein sequence ID" value="KAI6088276.1"/>
    <property type="molecule type" value="Genomic_DNA"/>
</dbReference>
<proteinExistence type="predicted"/>
<evidence type="ECO:0000313" key="1">
    <source>
        <dbReference type="EMBL" id="KAI6088276.1"/>
    </source>
</evidence>
<comment type="caution">
    <text evidence="1">The sequence shown here is derived from an EMBL/GenBank/DDBJ whole genome shotgun (WGS) entry which is preliminary data.</text>
</comment>
<sequence length="144" mass="16293">MASNHQPEFTMMPDVNSQPHPEKLLIDPPYHLVVYGGGKTSVEVQCSHSPTLEFLAEYLKKYCKANAQDVRRPPAVEIKLYKSMFGFGVSYERLTLSVEGRNPDNLVSPMIILSLVEGVLGYKSVSVDGSTWVFRRDIQFRQSR</sequence>